<dbReference type="RefSeq" id="WP_378142339.1">
    <property type="nucleotide sequence ID" value="NZ_JBHSEF010000024.1"/>
</dbReference>
<dbReference type="PROSITE" id="PS50928">
    <property type="entry name" value="ABC_TM1"/>
    <property type="match status" value="1"/>
</dbReference>
<feature type="transmembrane region" description="Helical" evidence="7">
    <location>
        <begin position="101"/>
        <end position="122"/>
    </location>
</feature>
<comment type="similarity">
    <text evidence="7">Belongs to the binding-protein-dependent transport system permease family.</text>
</comment>
<evidence type="ECO:0000259" key="8">
    <source>
        <dbReference type="PROSITE" id="PS50928"/>
    </source>
</evidence>
<dbReference type="CDD" id="cd06261">
    <property type="entry name" value="TM_PBP2"/>
    <property type="match status" value="1"/>
</dbReference>
<dbReference type="EMBL" id="JBHSEF010000024">
    <property type="protein sequence ID" value="MFC4355780.1"/>
    <property type="molecule type" value="Genomic_DNA"/>
</dbReference>
<dbReference type="InterPro" id="IPR000515">
    <property type="entry name" value="MetI-like"/>
</dbReference>
<feature type="transmembrane region" description="Helical" evidence="7">
    <location>
        <begin position="134"/>
        <end position="158"/>
    </location>
</feature>
<protein>
    <submittedName>
        <fullName evidence="9">ABC transporter permease</fullName>
    </submittedName>
</protein>
<keyword evidence="3" id="KW-1003">Cell membrane</keyword>
<gene>
    <name evidence="9" type="ORF">ACFO0S_12020</name>
</gene>
<keyword evidence="6 7" id="KW-0472">Membrane</keyword>
<feature type="transmembrane region" description="Helical" evidence="7">
    <location>
        <begin position="12"/>
        <end position="30"/>
    </location>
</feature>
<sequence length="315" mass="34769">MTKYIIRRLLQTIPVLLGVTILVFSLMHLVPGDPAKIIAGEGASEQTVDNIRERLGLNDPLHTQYLTFLGNAVQGDLGSSVRSGRPVMDEISARFWVTFELAFYSTILAVFLGLIAGIISAVRHYTLTDVTVMIVALFGLSMPNFWFGLLLIQWFAIGNWMPESLEFLKMRPSGWGDSWKQVVLPVITLGTGGAAIIARMTRSSMLEVIGQDYIRTARAKGLSERIVTYRHALKNALIPVVTVVGLEFGGFLGGAVLTETIFAINGMGRLTIDAIRTRDFPIVQGTVLVISVLFVLVNLLVDISYRFLNKRIDLN</sequence>
<dbReference type="Pfam" id="PF19300">
    <property type="entry name" value="BPD_transp_1_N"/>
    <property type="match status" value="1"/>
</dbReference>
<evidence type="ECO:0000313" key="10">
    <source>
        <dbReference type="Proteomes" id="UP001595733"/>
    </source>
</evidence>
<dbReference type="InterPro" id="IPR045621">
    <property type="entry name" value="BPD_transp_1_N"/>
</dbReference>
<keyword evidence="2 7" id="KW-0813">Transport</keyword>
<dbReference type="PANTHER" id="PTHR43163:SF6">
    <property type="entry name" value="DIPEPTIDE TRANSPORT SYSTEM PERMEASE PROTEIN DPPB-RELATED"/>
    <property type="match status" value="1"/>
</dbReference>
<keyword evidence="5 7" id="KW-1133">Transmembrane helix</keyword>
<dbReference type="SUPFAM" id="SSF161098">
    <property type="entry name" value="MetI-like"/>
    <property type="match status" value="1"/>
</dbReference>
<dbReference type="InterPro" id="IPR035906">
    <property type="entry name" value="MetI-like_sf"/>
</dbReference>
<feature type="domain" description="ABC transmembrane type-1" evidence="8">
    <location>
        <begin position="95"/>
        <end position="301"/>
    </location>
</feature>
<name>A0ABV8UZ98_9BACL</name>
<evidence type="ECO:0000256" key="7">
    <source>
        <dbReference type="RuleBase" id="RU363032"/>
    </source>
</evidence>
<dbReference type="PANTHER" id="PTHR43163">
    <property type="entry name" value="DIPEPTIDE TRANSPORT SYSTEM PERMEASE PROTEIN DPPB-RELATED"/>
    <property type="match status" value="1"/>
</dbReference>
<evidence type="ECO:0000313" key="9">
    <source>
        <dbReference type="EMBL" id="MFC4355780.1"/>
    </source>
</evidence>
<reference evidence="10" key="1">
    <citation type="journal article" date="2019" name="Int. J. Syst. Evol. Microbiol.">
        <title>The Global Catalogue of Microorganisms (GCM) 10K type strain sequencing project: providing services to taxonomists for standard genome sequencing and annotation.</title>
        <authorList>
            <consortium name="The Broad Institute Genomics Platform"/>
            <consortium name="The Broad Institute Genome Sequencing Center for Infectious Disease"/>
            <person name="Wu L."/>
            <person name="Ma J."/>
        </authorList>
    </citation>
    <scope>NUCLEOTIDE SEQUENCE [LARGE SCALE GENOMIC DNA]</scope>
    <source>
        <strain evidence="10">CCUG 50353</strain>
    </source>
</reference>
<feature type="transmembrane region" description="Helical" evidence="7">
    <location>
        <begin position="178"/>
        <end position="198"/>
    </location>
</feature>
<feature type="transmembrane region" description="Helical" evidence="7">
    <location>
        <begin position="236"/>
        <end position="262"/>
    </location>
</feature>
<evidence type="ECO:0000256" key="2">
    <source>
        <dbReference type="ARBA" id="ARBA00022448"/>
    </source>
</evidence>
<organism evidence="9 10">
    <name type="scientific">Chryseomicrobium palamuruense</name>
    <dbReference type="NCBI Taxonomy" id="682973"/>
    <lineage>
        <taxon>Bacteria</taxon>
        <taxon>Bacillati</taxon>
        <taxon>Bacillota</taxon>
        <taxon>Bacilli</taxon>
        <taxon>Bacillales</taxon>
        <taxon>Caryophanaceae</taxon>
        <taxon>Chryseomicrobium</taxon>
    </lineage>
</organism>
<keyword evidence="4 7" id="KW-0812">Transmembrane</keyword>
<keyword evidence="10" id="KW-1185">Reference proteome</keyword>
<dbReference type="Gene3D" id="1.10.3720.10">
    <property type="entry name" value="MetI-like"/>
    <property type="match status" value="1"/>
</dbReference>
<evidence type="ECO:0000256" key="1">
    <source>
        <dbReference type="ARBA" id="ARBA00004651"/>
    </source>
</evidence>
<evidence type="ECO:0000256" key="4">
    <source>
        <dbReference type="ARBA" id="ARBA00022692"/>
    </source>
</evidence>
<evidence type="ECO:0000256" key="3">
    <source>
        <dbReference type="ARBA" id="ARBA00022475"/>
    </source>
</evidence>
<dbReference type="Proteomes" id="UP001595733">
    <property type="component" value="Unassembled WGS sequence"/>
</dbReference>
<feature type="transmembrane region" description="Helical" evidence="7">
    <location>
        <begin position="282"/>
        <end position="301"/>
    </location>
</feature>
<proteinExistence type="inferred from homology"/>
<comment type="subcellular location">
    <subcellularLocation>
        <location evidence="1 7">Cell membrane</location>
        <topology evidence="1 7">Multi-pass membrane protein</topology>
    </subcellularLocation>
</comment>
<dbReference type="Pfam" id="PF00528">
    <property type="entry name" value="BPD_transp_1"/>
    <property type="match status" value="1"/>
</dbReference>
<comment type="caution">
    <text evidence="9">The sequence shown here is derived from an EMBL/GenBank/DDBJ whole genome shotgun (WGS) entry which is preliminary data.</text>
</comment>
<evidence type="ECO:0000256" key="6">
    <source>
        <dbReference type="ARBA" id="ARBA00023136"/>
    </source>
</evidence>
<accession>A0ABV8UZ98</accession>
<evidence type="ECO:0000256" key="5">
    <source>
        <dbReference type="ARBA" id="ARBA00022989"/>
    </source>
</evidence>